<evidence type="ECO:0000313" key="6">
    <source>
        <dbReference type="EMBL" id="ESO91070.1"/>
    </source>
</evidence>
<dbReference type="SFLD" id="SFLDS00019">
    <property type="entry name" value="Glutathione_Transferase_(cytos"/>
    <property type="match status" value="1"/>
</dbReference>
<dbReference type="EMBL" id="KB202284">
    <property type="protein sequence ID" value="ESO91070.1"/>
    <property type="molecule type" value="Genomic_DNA"/>
</dbReference>
<sequence>MAMTQKSFATGSTYPPLADGVLRVYSMRFCPFAQRTRLVLQHKKIPHETVNVDLKKKPEWFLERNPFGLVPTLEQGDKIVYESNICNVYLDEAYPGEKLISTDPYQKARDQILIDTFGKVTAAHFKLLRNIDGPDEFVKELKRYEEALKQRGNYFGGNKPNMVDFTVWPWFERFQLLEMVDFKLDAANFPLILAYINRMYELPAVKATMFDKESHLTFVKSYQAGEPNYDFGL</sequence>
<dbReference type="AlphaFoldDB" id="V4A7R5"/>
<dbReference type="STRING" id="225164.V4A7R5"/>
<dbReference type="GO" id="GO:0005737">
    <property type="term" value="C:cytoplasm"/>
    <property type="evidence" value="ECO:0007669"/>
    <property type="project" value="InterPro"/>
</dbReference>
<dbReference type="EC" id="2.5.1.18" evidence="3"/>
<dbReference type="PROSITE" id="PS50405">
    <property type="entry name" value="GST_CTER"/>
    <property type="match status" value="1"/>
</dbReference>
<dbReference type="EC" id="1.20.4.2" evidence="3"/>
<dbReference type="GO" id="GO:0006749">
    <property type="term" value="P:glutathione metabolic process"/>
    <property type="evidence" value="ECO:0007669"/>
    <property type="project" value="UniProtKB-UniRule"/>
</dbReference>
<evidence type="ECO:0000313" key="7">
    <source>
        <dbReference type="Proteomes" id="UP000030746"/>
    </source>
</evidence>
<dbReference type="InterPro" id="IPR036282">
    <property type="entry name" value="Glutathione-S-Trfase_C_sf"/>
</dbReference>
<keyword evidence="2 3" id="KW-0560">Oxidoreductase</keyword>
<dbReference type="SFLD" id="SFLDG00358">
    <property type="entry name" value="Main_(cytGST)"/>
    <property type="match status" value="1"/>
</dbReference>
<dbReference type="Pfam" id="PF13410">
    <property type="entry name" value="GST_C_2"/>
    <property type="match status" value="1"/>
</dbReference>
<evidence type="ECO:0000259" key="5">
    <source>
        <dbReference type="PROSITE" id="PS50405"/>
    </source>
</evidence>
<dbReference type="Gene3D" id="1.20.1050.10">
    <property type="match status" value="1"/>
</dbReference>
<comment type="catalytic activity">
    <reaction evidence="3">
        <text>L-dehydroascorbate + 2 glutathione = glutathione disulfide + L-ascorbate</text>
        <dbReference type="Rhea" id="RHEA:24424"/>
        <dbReference type="ChEBI" id="CHEBI:38290"/>
        <dbReference type="ChEBI" id="CHEBI:57925"/>
        <dbReference type="ChEBI" id="CHEBI:58297"/>
        <dbReference type="ChEBI" id="CHEBI:58539"/>
        <dbReference type="EC" id="1.8.5.1"/>
    </reaction>
</comment>
<dbReference type="SUPFAM" id="SSF47616">
    <property type="entry name" value="GST C-terminal domain-like"/>
    <property type="match status" value="1"/>
</dbReference>
<evidence type="ECO:0000256" key="3">
    <source>
        <dbReference type="RuleBase" id="RU368071"/>
    </source>
</evidence>
<feature type="domain" description="GST N-terminal" evidence="4">
    <location>
        <begin position="20"/>
        <end position="98"/>
    </location>
</feature>
<comment type="catalytic activity">
    <reaction evidence="3">
        <text>methylarsonate + 2 glutathione + H(+) = methylarsonous acid + glutathione disulfide + H2O</text>
        <dbReference type="Rhea" id="RHEA:15969"/>
        <dbReference type="ChEBI" id="CHEBI:15377"/>
        <dbReference type="ChEBI" id="CHEBI:15378"/>
        <dbReference type="ChEBI" id="CHEBI:17826"/>
        <dbReference type="ChEBI" id="CHEBI:33409"/>
        <dbReference type="ChEBI" id="CHEBI:57925"/>
        <dbReference type="ChEBI" id="CHEBI:58297"/>
        <dbReference type="EC" id="1.20.4.2"/>
    </reaction>
</comment>
<dbReference type="OrthoDB" id="4951845at2759"/>
<dbReference type="GO" id="GO:0004364">
    <property type="term" value="F:glutathione transferase activity"/>
    <property type="evidence" value="ECO:0007669"/>
    <property type="project" value="UniProtKB-UniRule"/>
</dbReference>
<dbReference type="Gene3D" id="3.40.30.10">
    <property type="entry name" value="Glutaredoxin"/>
    <property type="match status" value="1"/>
</dbReference>
<dbReference type="EC" id="1.8.5.1" evidence="3"/>
<organism evidence="6 7">
    <name type="scientific">Lottia gigantea</name>
    <name type="common">Giant owl limpet</name>
    <dbReference type="NCBI Taxonomy" id="225164"/>
    <lineage>
        <taxon>Eukaryota</taxon>
        <taxon>Metazoa</taxon>
        <taxon>Spiralia</taxon>
        <taxon>Lophotrochozoa</taxon>
        <taxon>Mollusca</taxon>
        <taxon>Gastropoda</taxon>
        <taxon>Patellogastropoda</taxon>
        <taxon>Lottioidea</taxon>
        <taxon>Lottiidae</taxon>
        <taxon>Lottia</taxon>
    </lineage>
</organism>
<keyword evidence="3" id="KW-0808">Transferase</keyword>
<dbReference type="FunFam" id="3.40.30.10:FF:000123">
    <property type="entry name" value="Glutathione transferase o1"/>
    <property type="match status" value="1"/>
</dbReference>
<comment type="similarity">
    <text evidence="1 3">Belongs to the GST superfamily. Omega family.</text>
</comment>
<protein>
    <recommendedName>
        <fullName evidence="3">Glutathione S-transferase omega</fullName>
        <shortName evidence="3">GSTO</shortName>
        <ecNumber evidence="3">1.20.4.2</ecNumber>
        <ecNumber evidence="3">1.8.5.1</ecNumber>
        <ecNumber evidence="3">2.5.1.18</ecNumber>
    </recommendedName>
    <alternativeName>
        <fullName evidence="3">Glutathione-dependent dehydroascorbate reductase</fullName>
    </alternativeName>
    <alternativeName>
        <fullName evidence="3">Monomethylarsonic acid reductase</fullName>
    </alternativeName>
</protein>
<dbReference type="CTD" id="20244938"/>
<feature type="domain" description="GST C-terminal" evidence="5">
    <location>
        <begin position="103"/>
        <end position="231"/>
    </location>
</feature>
<dbReference type="GeneID" id="20244938"/>
<accession>V4A7R5</accession>
<dbReference type="OMA" id="ADHYSHR"/>
<dbReference type="InterPro" id="IPR050983">
    <property type="entry name" value="GST_Omega/HSP26"/>
</dbReference>
<dbReference type="InterPro" id="IPR040079">
    <property type="entry name" value="Glutathione_S-Trfase"/>
</dbReference>
<keyword evidence="7" id="KW-1185">Reference proteome</keyword>
<gene>
    <name evidence="6" type="ORF">LOTGIDRAFT_191561</name>
</gene>
<dbReference type="SUPFAM" id="SSF52833">
    <property type="entry name" value="Thioredoxin-like"/>
    <property type="match status" value="1"/>
</dbReference>
<dbReference type="InterPro" id="IPR036249">
    <property type="entry name" value="Thioredoxin-like_sf"/>
</dbReference>
<dbReference type="InterPro" id="IPR010987">
    <property type="entry name" value="Glutathione-S-Trfase_C-like"/>
</dbReference>
<reference evidence="6 7" key="1">
    <citation type="journal article" date="2013" name="Nature">
        <title>Insights into bilaterian evolution from three spiralian genomes.</title>
        <authorList>
            <person name="Simakov O."/>
            <person name="Marletaz F."/>
            <person name="Cho S.J."/>
            <person name="Edsinger-Gonzales E."/>
            <person name="Havlak P."/>
            <person name="Hellsten U."/>
            <person name="Kuo D.H."/>
            <person name="Larsson T."/>
            <person name="Lv J."/>
            <person name="Arendt D."/>
            <person name="Savage R."/>
            <person name="Osoegawa K."/>
            <person name="de Jong P."/>
            <person name="Grimwood J."/>
            <person name="Chapman J.A."/>
            <person name="Shapiro H."/>
            <person name="Aerts A."/>
            <person name="Otillar R.P."/>
            <person name="Terry A.Y."/>
            <person name="Boore J.L."/>
            <person name="Grigoriev I.V."/>
            <person name="Lindberg D.R."/>
            <person name="Seaver E.C."/>
            <person name="Weisblat D.A."/>
            <person name="Putnam N.H."/>
            <person name="Rokhsar D.S."/>
        </authorList>
    </citation>
    <scope>NUCLEOTIDE SEQUENCE [LARGE SCALE GENOMIC DNA]</scope>
</reference>
<dbReference type="GO" id="GO:0050610">
    <property type="term" value="F:methylarsonate reductase activity"/>
    <property type="evidence" value="ECO:0007669"/>
    <property type="project" value="UniProtKB-UniRule"/>
</dbReference>
<evidence type="ECO:0000256" key="1">
    <source>
        <dbReference type="ARBA" id="ARBA00011067"/>
    </source>
</evidence>
<comment type="catalytic activity">
    <reaction evidence="3">
        <text>RX + glutathione = an S-substituted glutathione + a halide anion + H(+)</text>
        <dbReference type="Rhea" id="RHEA:16437"/>
        <dbReference type="ChEBI" id="CHEBI:15378"/>
        <dbReference type="ChEBI" id="CHEBI:16042"/>
        <dbReference type="ChEBI" id="CHEBI:17792"/>
        <dbReference type="ChEBI" id="CHEBI:57925"/>
        <dbReference type="ChEBI" id="CHEBI:90779"/>
        <dbReference type="EC" id="2.5.1.18"/>
    </reaction>
</comment>
<dbReference type="InterPro" id="IPR004045">
    <property type="entry name" value="Glutathione_S-Trfase_N"/>
</dbReference>
<dbReference type="InterPro" id="IPR005442">
    <property type="entry name" value="GST_omega"/>
</dbReference>
<dbReference type="FunFam" id="1.20.1050.10:FF:000009">
    <property type="entry name" value="Glutathione S-transferase omega-1"/>
    <property type="match status" value="1"/>
</dbReference>
<dbReference type="KEGG" id="lgi:LOTGIDRAFT_191561"/>
<dbReference type="HOGENOM" id="CLU_011226_9_2_1"/>
<proteinExistence type="inferred from homology"/>
<dbReference type="PROSITE" id="PS50404">
    <property type="entry name" value="GST_NTER"/>
    <property type="match status" value="1"/>
</dbReference>
<evidence type="ECO:0000259" key="4">
    <source>
        <dbReference type="PROSITE" id="PS50404"/>
    </source>
</evidence>
<dbReference type="RefSeq" id="XP_009058339.1">
    <property type="nucleotide sequence ID" value="XM_009060091.1"/>
</dbReference>
<dbReference type="Pfam" id="PF13417">
    <property type="entry name" value="GST_N_3"/>
    <property type="match status" value="1"/>
</dbReference>
<dbReference type="Proteomes" id="UP000030746">
    <property type="component" value="Unassembled WGS sequence"/>
</dbReference>
<dbReference type="GO" id="GO:0045174">
    <property type="term" value="F:glutathione dehydrogenase (ascorbate) activity"/>
    <property type="evidence" value="ECO:0007669"/>
    <property type="project" value="UniProtKB-UniRule"/>
</dbReference>
<dbReference type="PRINTS" id="PR01625">
    <property type="entry name" value="GSTRNSFRASEO"/>
</dbReference>
<name>V4A7R5_LOTGI</name>
<evidence type="ECO:0000256" key="2">
    <source>
        <dbReference type="ARBA" id="ARBA00023002"/>
    </source>
</evidence>
<dbReference type="PANTHER" id="PTHR43968">
    <property type="match status" value="1"/>
</dbReference>
<dbReference type="PANTHER" id="PTHR43968:SF6">
    <property type="entry name" value="GLUTATHIONE S-TRANSFERASE OMEGA"/>
    <property type="match status" value="1"/>
</dbReference>
<comment type="function">
    <text evidence="3">Exhibits glutathione-dependent thiol transferase activity. Has high dehydroascorbate reductase activity and may contribute to the recycling of ascorbic acid. Participates in the biotransformation of inorganic arsenic and reduces monomethylarsonic acid (MMA).</text>
</comment>